<organism evidence="1 2">
    <name type="scientific">Asanoa hainanensis</name>
    <dbReference type="NCBI Taxonomy" id="560556"/>
    <lineage>
        <taxon>Bacteria</taxon>
        <taxon>Bacillati</taxon>
        <taxon>Actinomycetota</taxon>
        <taxon>Actinomycetes</taxon>
        <taxon>Micromonosporales</taxon>
        <taxon>Micromonosporaceae</taxon>
        <taxon>Asanoa</taxon>
    </lineage>
</organism>
<protein>
    <submittedName>
        <fullName evidence="1">Uncharacterized protein</fullName>
    </submittedName>
</protein>
<dbReference type="AlphaFoldDB" id="A0A239GG93"/>
<proteinExistence type="predicted"/>
<dbReference type="OrthoDB" id="8746011at2"/>
<dbReference type="RefSeq" id="WP_089243908.1">
    <property type="nucleotide sequence ID" value="NZ_FZPH01000001.1"/>
</dbReference>
<dbReference type="Proteomes" id="UP000198362">
    <property type="component" value="Unassembled WGS sequence"/>
</dbReference>
<name>A0A239GG93_9ACTN</name>
<evidence type="ECO:0000313" key="1">
    <source>
        <dbReference type="EMBL" id="SNS67493.1"/>
    </source>
</evidence>
<evidence type="ECO:0000313" key="2">
    <source>
        <dbReference type="Proteomes" id="UP000198362"/>
    </source>
</evidence>
<dbReference type="EMBL" id="FZPH01000001">
    <property type="protein sequence ID" value="SNS67493.1"/>
    <property type="molecule type" value="Genomic_DNA"/>
</dbReference>
<reference evidence="1 2" key="1">
    <citation type="submission" date="2017-06" db="EMBL/GenBank/DDBJ databases">
        <authorList>
            <person name="Kim H.J."/>
            <person name="Triplett B.A."/>
        </authorList>
    </citation>
    <scope>NUCLEOTIDE SEQUENCE [LARGE SCALE GENOMIC DNA]</scope>
    <source>
        <strain evidence="1 2">CGMCC 4.5593</strain>
    </source>
</reference>
<gene>
    <name evidence="1" type="ORF">SAMN05421812_101360</name>
</gene>
<accession>A0A239GG93</accession>
<keyword evidence="2" id="KW-1185">Reference proteome</keyword>
<sequence length="240" mass="27721">MDAQLGRVLDAHGGLDRWRTRTTLTSRITYGGPFWEFKGHPGFVGESLVEARLQDQWIRHRDAATGREFVFDRAADRLTVTDVDGAVLDKLENPRLTFAGYTPETPWSLAQIGYFRAYATWHYLVEPYLFTWPGVEAREVEPWTEGDETWRVLRVTFPETIHTHNATQLYYYDDAARLRRMDYAPEVNGSTPVAHYVRDHQVVDGVPVPSRRHIQLRNDDRTPDLSWTPITLDLADIALH</sequence>